<dbReference type="KEGG" id="npl:FGF80_18705"/>
<organism evidence="1 2">
    <name type="scientific">Natrinema pallidum</name>
    <dbReference type="NCBI Taxonomy" id="69527"/>
    <lineage>
        <taxon>Archaea</taxon>
        <taxon>Methanobacteriati</taxon>
        <taxon>Methanobacteriota</taxon>
        <taxon>Stenosarchaea group</taxon>
        <taxon>Halobacteria</taxon>
        <taxon>Halobacteriales</taxon>
        <taxon>Natrialbaceae</taxon>
        <taxon>Natrinema</taxon>
    </lineage>
</organism>
<geneLocation type="plasmid" evidence="2">
    <name>pnpa70</name>
</geneLocation>
<keyword evidence="2" id="KW-1185">Reference proteome</keyword>
<accession>A0A4P9TM23</accession>
<protein>
    <submittedName>
        <fullName evidence="1">Uncharacterized protein</fullName>
    </submittedName>
</protein>
<evidence type="ECO:0000313" key="1">
    <source>
        <dbReference type="EMBL" id="QCW05275.1"/>
    </source>
</evidence>
<dbReference type="EMBL" id="CP040639">
    <property type="protein sequence ID" value="QCW05275.1"/>
    <property type="molecule type" value="Genomic_DNA"/>
</dbReference>
<sequence>MPSNDRWRTCAECGWYATLRFYTPDAVYCEDCNTKLGETDRPVTQELVALEGDEIVSESGDVLATVEWFDDRLETHEDTDGQS</sequence>
<evidence type="ECO:0000313" key="2">
    <source>
        <dbReference type="Proteomes" id="UP000307562"/>
    </source>
</evidence>
<dbReference type="GeneID" id="96158171"/>
<gene>
    <name evidence="1" type="ORF">FGF80_18705</name>
</gene>
<dbReference type="AlphaFoldDB" id="A0A4P9TM23"/>
<dbReference type="RefSeq" id="WP_138655732.1">
    <property type="nucleotide sequence ID" value="NZ_CP040639.1"/>
</dbReference>
<proteinExistence type="predicted"/>
<reference evidence="2" key="1">
    <citation type="submission" date="2019-05" db="EMBL/GenBank/DDBJ databases">
        <title>Complete Genome Sequence and Methylation Pattern of the Halophilic Archaeon Natrinema pallidum BOL6-1.</title>
        <authorList>
            <person name="DasSarma P."/>
            <person name="DasSarma B.P."/>
            <person name="DasSarma S.L."/>
            <person name="Martinez F.L."/>
            <person name="Guzman D."/>
            <person name="Roberts R.J."/>
            <person name="DasSarma S."/>
        </authorList>
    </citation>
    <scope>NUCLEOTIDE SEQUENCE [LARGE SCALE GENOMIC DNA]</scope>
    <source>
        <strain evidence="2">BOL6-1</strain>
        <plasmid evidence="2">pnpa70</plasmid>
    </source>
</reference>
<name>A0A4P9TM23_9EURY</name>
<keyword evidence="1" id="KW-0614">Plasmid</keyword>
<dbReference type="Proteomes" id="UP000307562">
    <property type="component" value="Plasmid pNPA70"/>
</dbReference>